<feature type="transmembrane region" description="Helical" evidence="9">
    <location>
        <begin position="87"/>
        <end position="110"/>
    </location>
</feature>
<dbReference type="InterPro" id="IPR001851">
    <property type="entry name" value="ABC_transp_permease"/>
</dbReference>
<dbReference type="GO" id="GO:0005886">
    <property type="term" value="C:plasma membrane"/>
    <property type="evidence" value="ECO:0007669"/>
    <property type="project" value="UniProtKB-SubCell"/>
</dbReference>
<proteinExistence type="predicted"/>
<feature type="transmembrane region" description="Helical" evidence="9">
    <location>
        <begin position="211"/>
        <end position="230"/>
    </location>
</feature>
<dbReference type="Pfam" id="PF02653">
    <property type="entry name" value="BPD_transp_2"/>
    <property type="match status" value="1"/>
</dbReference>
<keyword evidence="7 9" id="KW-0472">Membrane</keyword>
<evidence type="ECO:0000256" key="8">
    <source>
        <dbReference type="ARBA" id="ARBA00039381"/>
    </source>
</evidence>
<dbReference type="Proteomes" id="UP000652477">
    <property type="component" value="Unassembled WGS sequence"/>
</dbReference>
<evidence type="ECO:0000256" key="3">
    <source>
        <dbReference type="ARBA" id="ARBA00022475"/>
    </source>
</evidence>
<feature type="transmembrane region" description="Helical" evidence="9">
    <location>
        <begin position="117"/>
        <end position="136"/>
    </location>
</feature>
<sequence>MRQENMRRLISVASLVIIMLVFGLTSNSFFTAGNILSILRECAVTGIIAIGVTFVIITAGIDLSTGAAVGFAGMLCANLLYNYQLSAGLIMIISILTGLACGTLNGFIVTKLRVPEFIATLSTQYLFRSMVFVFAIREAGVISNKKIENQGVLIMGGSINGIYLVTIAFVLLAVIGQIVLKKTKFGTYVYATGANRKSAELSGINTDKIRWLVFIITGLLCGIAAIFQIGRVGSVTTDLGTGMEFDIIAAVVIGGCAFAGGRGDVFGSAVGAIFMAVLQNGILKYNLPTAAQLVVKGIVIVVMIIFDAVYNDIMQKRIQRKAREDDTESVETAGGEA</sequence>
<keyword evidence="2" id="KW-0813">Transport</keyword>
<feature type="transmembrane region" description="Helical" evidence="9">
    <location>
        <begin position="289"/>
        <end position="310"/>
    </location>
</feature>
<dbReference type="PANTHER" id="PTHR32196">
    <property type="entry name" value="ABC TRANSPORTER PERMEASE PROTEIN YPHD-RELATED-RELATED"/>
    <property type="match status" value="1"/>
</dbReference>
<feature type="transmembrane region" description="Helical" evidence="9">
    <location>
        <begin position="12"/>
        <end position="32"/>
    </location>
</feature>
<evidence type="ECO:0000256" key="7">
    <source>
        <dbReference type="ARBA" id="ARBA00023136"/>
    </source>
</evidence>
<dbReference type="AlphaFoldDB" id="A0A923LJM4"/>
<name>A0A923LJM4_9FIRM</name>
<comment type="subcellular location">
    <subcellularLocation>
        <location evidence="1">Cell membrane</location>
        <topology evidence="1">Multi-pass membrane protein</topology>
    </subcellularLocation>
</comment>
<feature type="transmembrane region" description="Helical" evidence="9">
    <location>
        <begin position="161"/>
        <end position="180"/>
    </location>
</feature>
<dbReference type="GO" id="GO:0022857">
    <property type="term" value="F:transmembrane transporter activity"/>
    <property type="evidence" value="ECO:0007669"/>
    <property type="project" value="InterPro"/>
</dbReference>
<accession>A0A923LJM4</accession>
<dbReference type="PANTHER" id="PTHR32196:SF71">
    <property type="entry name" value="AUTOINDUCER 2 IMPORT SYSTEM PERMEASE PROTEIN LSRD"/>
    <property type="match status" value="1"/>
</dbReference>
<dbReference type="EMBL" id="JACOPF010000003">
    <property type="protein sequence ID" value="MBC5689936.1"/>
    <property type="molecule type" value="Genomic_DNA"/>
</dbReference>
<keyword evidence="3" id="KW-1003">Cell membrane</keyword>
<evidence type="ECO:0000313" key="10">
    <source>
        <dbReference type="EMBL" id="MBC5689936.1"/>
    </source>
</evidence>
<feature type="transmembrane region" description="Helical" evidence="9">
    <location>
        <begin position="242"/>
        <end position="260"/>
    </location>
</feature>
<organism evidence="10 11">
    <name type="scientific">Mediterraneibacter hominis</name>
    <dbReference type="NCBI Taxonomy" id="2763054"/>
    <lineage>
        <taxon>Bacteria</taxon>
        <taxon>Bacillati</taxon>
        <taxon>Bacillota</taxon>
        <taxon>Clostridia</taxon>
        <taxon>Lachnospirales</taxon>
        <taxon>Lachnospiraceae</taxon>
        <taxon>Mediterraneibacter</taxon>
    </lineage>
</organism>
<evidence type="ECO:0000256" key="1">
    <source>
        <dbReference type="ARBA" id="ARBA00004651"/>
    </source>
</evidence>
<keyword evidence="11" id="KW-1185">Reference proteome</keyword>
<gene>
    <name evidence="10" type="ORF">H8S37_13545</name>
</gene>
<evidence type="ECO:0000256" key="6">
    <source>
        <dbReference type="ARBA" id="ARBA00022989"/>
    </source>
</evidence>
<keyword evidence="6 9" id="KW-1133">Transmembrane helix</keyword>
<evidence type="ECO:0000256" key="5">
    <source>
        <dbReference type="ARBA" id="ARBA00022692"/>
    </source>
</evidence>
<evidence type="ECO:0000256" key="9">
    <source>
        <dbReference type="SAM" id="Phobius"/>
    </source>
</evidence>
<dbReference type="CDD" id="cd06579">
    <property type="entry name" value="TM_PBP1_transp_AraH_like"/>
    <property type="match status" value="1"/>
</dbReference>
<keyword evidence="4" id="KW-0997">Cell inner membrane</keyword>
<evidence type="ECO:0000256" key="2">
    <source>
        <dbReference type="ARBA" id="ARBA00022448"/>
    </source>
</evidence>
<comment type="caution">
    <text evidence="10">The sequence shown here is derived from an EMBL/GenBank/DDBJ whole genome shotgun (WGS) entry which is preliminary data.</text>
</comment>
<protein>
    <recommendedName>
        <fullName evidence="8">Autoinducer 2 import system permease protein LsrD</fullName>
    </recommendedName>
</protein>
<evidence type="ECO:0000313" key="11">
    <source>
        <dbReference type="Proteomes" id="UP000652477"/>
    </source>
</evidence>
<keyword evidence="5 9" id="KW-0812">Transmembrane</keyword>
<feature type="transmembrane region" description="Helical" evidence="9">
    <location>
        <begin position="265"/>
        <end position="283"/>
    </location>
</feature>
<dbReference type="RefSeq" id="WP_186876598.1">
    <property type="nucleotide sequence ID" value="NZ_JACOPF010000003.1"/>
</dbReference>
<evidence type="ECO:0000256" key="4">
    <source>
        <dbReference type="ARBA" id="ARBA00022519"/>
    </source>
</evidence>
<reference evidence="10" key="1">
    <citation type="submission" date="2020-08" db="EMBL/GenBank/DDBJ databases">
        <title>Genome public.</title>
        <authorList>
            <person name="Liu C."/>
            <person name="Sun Q."/>
        </authorList>
    </citation>
    <scope>NUCLEOTIDE SEQUENCE</scope>
    <source>
        <strain evidence="10">NSJ-55</strain>
    </source>
</reference>